<name>A0A249PGP4_9HYPH</name>
<evidence type="ECO:0000256" key="2">
    <source>
        <dbReference type="SAM" id="MobiDB-lite"/>
    </source>
</evidence>
<reference evidence="3 4" key="1">
    <citation type="submission" date="2017-08" db="EMBL/GenBank/DDBJ databases">
        <title>Multipartite genome sequences of Sinorhizobium species nodulating soybeans.</title>
        <authorList>
            <person name="Tian C.F."/>
        </authorList>
    </citation>
    <scope>NUCLEOTIDE SEQUENCE [LARGE SCALE GENOMIC DNA]</scope>
    <source>
        <strain evidence="3 4">CCBAU 05684</strain>
    </source>
</reference>
<dbReference type="eggNOG" id="ENOG50327XW">
    <property type="taxonomic scope" value="Bacteria"/>
</dbReference>
<dbReference type="AlphaFoldDB" id="A0A249PGP4"/>
<evidence type="ECO:0000313" key="4">
    <source>
        <dbReference type="Proteomes" id="UP000217211"/>
    </source>
</evidence>
<gene>
    <name evidence="3" type="ORF">SJ05684_c30250</name>
</gene>
<dbReference type="Proteomes" id="UP000217211">
    <property type="component" value="Chromosome"/>
</dbReference>
<dbReference type="KEGG" id="esj:SJ05684_c30250"/>
<keyword evidence="1" id="KW-0175">Coiled coil</keyword>
<evidence type="ECO:0000313" key="3">
    <source>
        <dbReference type="EMBL" id="ASY64449.1"/>
    </source>
</evidence>
<protein>
    <recommendedName>
        <fullName evidence="5">TolA protein</fullName>
    </recommendedName>
</protein>
<evidence type="ECO:0000256" key="1">
    <source>
        <dbReference type="SAM" id="Coils"/>
    </source>
</evidence>
<sequence length="421" mass="48366">MDVTKTETALVALVEANPTLVLIDDKKFEDFYEHVKAEARAMPVDLSTEKGRKAIASMAFKIARTKTAIDDAGKKLNEEARAKINAVDASRRKIRERFDALKDEVRAPLDKWEAEQAKKQERAEEQMARLMDIDLRANFGPSARLRTEIADIKNETFDPAIYGEESAGALTRKQAATLDLLNRWAETFEKQEAEAAELARLRAEKEERERQDAERKAAEERAEAERRAAEERKAREEEEKRQAEEARKREEERRKAEQERIEREARERAEAEARARVEAAERAAREAEEAAARKIEEERQAREREKAEQERIEREARERAEAEARARVEAAERAAREAEEAAARKIEEERQAREREKAEQERVERELREADAKRQADREHRAKIMGAAKAAIMEVGIEEQQAKDIVLAIAAGNVPHVSIKF</sequence>
<organism evidence="3 4">
    <name type="scientific">Sinorhizobium sojae CCBAU 05684</name>
    <dbReference type="NCBI Taxonomy" id="716928"/>
    <lineage>
        <taxon>Bacteria</taxon>
        <taxon>Pseudomonadati</taxon>
        <taxon>Pseudomonadota</taxon>
        <taxon>Alphaproteobacteria</taxon>
        <taxon>Hyphomicrobiales</taxon>
        <taxon>Rhizobiaceae</taxon>
        <taxon>Sinorhizobium/Ensifer group</taxon>
        <taxon>Sinorhizobium</taxon>
    </lineage>
</organism>
<accession>A0A249PGP4</accession>
<dbReference type="RefSeq" id="WP_095694279.1">
    <property type="nucleotide sequence ID" value="NZ_CP023067.1"/>
</dbReference>
<evidence type="ECO:0008006" key="5">
    <source>
        <dbReference type="Google" id="ProtNLM"/>
    </source>
</evidence>
<keyword evidence="4" id="KW-1185">Reference proteome</keyword>
<feature type="coiled-coil region" evidence="1">
    <location>
        <begin position="77"/>
        <end position="129"/>
    </location>
</feature>
<dbReference type="STRING" id="716928.GCA_000261485_01454"/>
<proteinExistence type="predicted"/>
<dbReference type="EMBL" id="CP023067">
    <property type="protein sequence ID" value="ASY64449.1"/>
    <property type="molecule type" value="Genomic_DNA"/>
</dbReference>
<feature type="region of interest" description="Disordered" evidence="2">
    <location>
        <begin position="204"/>
        <end position="380"/>
    </location>
</feature>